<accession>A0A165GVG9</accession>
<dbReference type="InParanoid" id="A0A165GVG9"/>
<proteinExistence type="predicted"/>
<protein>
    <recommendedName>
        <fullName evidence="4">Secreted protein</fullName>
    </recommendedName>
</protein>
<dbReference type="GeneID" id="63819168"/>
<dbReference type="EMBL" id="KV427608">
    <property type="protein sequence ID" value="KZT10875.1"/>
    <property type="molecule type" value="Genomic_DNA"/>
</dbReference>
<feature type="chain" id="PRO_5007858322" description="Secreted protein" evidence="1">
    <location>
        <begin position="24"/>
        <end position="192"/>
    </location>
</feature>
<evidence type="ECO:0000256" key="1">
    <source>
        <dbReference type="SAM" id="SignalP"/>
    </source>
</evidence>
<dbReference type="Proteomes" id="UP000076871">
    <property type="component" value="Unassembled WGS sequence"/>
</dbReference>
<gene>
    <name evidence="2" type="ORF">LAESUDRAFT_353453</name>
</gene>
<sequence length="192" mass="21120">MLCSVGTIAWWMALLPTNGTSRAIGLPFLHGHSAIDSPMIGTTAVVAGDFWFDVSPVRTVIQPVIGTTARSARPRRFMLRSIWTIAWRMSLLPTNGTRHAIGIPHFTGRSTINKPMVRATASAATDVWFYVSPVRTVAYQMIRTAARDARLRRLMLRSVGDFIFGHVDVGGRIDRGLSSQAILRDSRTSVAV</sequence>
<name>A0A165GVG9_9APHY</name>
<evidence type="ECO:0000313" key="2">
    <source>
        <dbReference type="EMBL" id="KZT10875.1"/>
    </source>
</evidence>
<evidence type="ECO:0000313" key="3">
    <source>
        <dbReference type="Proteomes" id="UP000076871"/>
    </source>
</evidence>
<feature type="signal peptide" evidence="1">
    <location>
        <begin position="1"/>
        <end position="23"/>
    </location>
</feature>
<evidence type="ECO:0008006" key="4">
    <source>
        <dbReference type="Google" id="ProtNLM"/>
    </source>
</evidence>
<keyword evidence="3" id="KW-1185">Reference proteome</keyword>
<organism evidence="2 3">
    <name type="scientific">Laetiporus sulphureus 93-53</name>
    <dbReference type="NCBI Taxonomy" id="1314785"/>
    <lineage>
        <taxon>Eukaryota</taxon>
        <taxon>Fungi</taxon>
        <taxon>Dikarya</taxon>
        <taxon>Basidiomycota</taxon>
        <taxon>Agaricomycotina</taxon>
        <taxon>Agaricomycetes</taxon>
        <taxon>Polyporales</taxon>
        <taxon>Laetiporus</taxon>
    </lineage>
</organism>
<dbReference type="AlphaFoldDB" id="A0A165GVG9"/>
<keyword evidence="1" id="KW-0732">Signal</keyword>
<reference evidence="2 3" key="1">
    <citation type="journal article" date="2016" name="Mol. Biol. Evol.">
        <title>Comparative Genomics of Early-Diverging Mushroom-Forming Fungi Provides Insights into the Origins of Lignocellulose Decay Capabilities.</title>
        <authorList>
            <person name="Nagy L.G."/>
            <person name="Riley R."/>
            <person name="Tritt A."/>
            <person name="Adam C."/>
            <person name="Daum C."/>
            <person name="Floudas D."/>
            <person name="Sun H."/>
            <person name="Yadav J.S."/>
            <person name="Pangilinan J."/>
            <person name="Larsson K.H."/>
            <person name="Matsuura K."/>
            <person name="Barry K."/>
            <person name="Labutti K."/>
            <person name="Kuo R."/>
            <person name="Ohm R.A."/>
            <person name="Bhattacharya S.S."/>
            <person name="Shirouzu T."/>
            <person name="Yoshinaga Y."/>
            <person name="Martin F.M."/>
            <person name="Grigoriev I.V."/>
            <person name="Hibbett D.S."/>
        </authorList>
    </citation>
    <scope>NUCLEOTIDE SEQUENCE [LARGE SCALE GENOMIC DNA]</scope>
    <source>
        <strain evidence="2 3">93-53</strain>
    </source>
</reference>
<dbReference type="RefSeq" id="XP_040768615.1">
    <property type="nucleotide sequence ID" value="XM_040902137.1"/>
</dbReference>